<feature type="binding site" description="axial binding residue" evidence="8">
    <location>
        <position position="487"/>
    </location>
    <ligand>
        <name>heme</name>
        <dbReference type="ChEBI" id="CHEBI:30413"/>
    </ligand>
    <ligandPart>
        <name>Fe</name>
        <dbReference type="ChEBI" id="CHEBI:18248"/>
    </ligandPart>
</feature>
<dbReference type="Gene3D" id="1.10.630.10">
    <property type="entry name" value="Cytochrome P450"/>
    <property type="match status" value="1"/>
</dbReference>
<evidence type="ECO:0000313" key="12">
    <source>
        <dbReference type="EMBL" id="RDW58672.1"/>
    </source>
</evidence>
<feature type="transmembrane region" description="Helical" evidence="11">
    <location>
        <begin position="7"/>
        <end position="29"/>
    </location>
</feature>
<dbReference type="GO" id="GO:0020037">
    <property type="term" value="F:heme binding"/>
    <property type="evidence" value="ECO:0007669"/>
    <property type="project" value="InterPro"/>
</dbReference>
<dbReference type="GO" id="GO:0004497">
    <property type="term" value="F:monooxygenase activity"/>
    <property type="evidence" value="ECO:0007669"/>
    <property type="project" value="UniProtKB-KW"/>
</dbReference>
<dbReference type="SUPFAM" id="SSF48264">
    <property type="entry name" value="Cytochrome P450"/>
    <property type="match status" value="1"/>
</dbReference>
<evidence type="ECO:0000256" key="3">
    <source>
        <dbReference type="ARBA" id="ARBA00022617"/>
    </source>
</evidence>
<gene>
    <name evidence="12" type="ORF">BP6252_13148</name>
</gene>
<keyword evidence="11" id="KW-0472">Membrane</keyword>
<proteinExistence type="inferred from homology"/>
<evidence type="ECO:0000256" key="10">
    <source>
        <dbReference type="SAM" id="MobiDB-lite"/>
    </source>
</evidence>
<evidence type="ECO:0000256" key="11">
    <source>
        <dbReference type="SAM" id="Phobius"/>
    </source>
</evidence>
<dbReference type="GO" id="GO:0005506">
    <property type="term" value="F:iron ion binding"/>
    <property type="evidence" value="ECO:0007669"/>
    <property type="project" value="InterPro"/>
</dbReference>
<dbReference type="Pfam" id="PF00067">
    <property type="entry name" value="p450"/>
    <property type="match status" value="1"/>
</dbReference>
<keyword evidence="13" id="KW-1185">Reference proteome</keyword>
<organism evidence="12 13">
    <name type="scientific">Coleophoma cylindrospora</name>
    <dbReference type="NCBI Taxonomy" id="1849047"/>
    <lineage>
        <taxon>Eukaryota</taxon>
        <taxon>Fungi</taxon>
        <taxon>Dikarya</taxon>
        <taxon>Ascomycota</taxon>
        <taxon>Pezizomycotina</taxon>
        <taxon>Leotiomycetes</taxon>
        <taxon>Helotiales</taxon>
        <taxon>Dermateaceae</taxon>
        <taxon>Coleophoma</taxon>
    </lineage>
</organism>
<dbReference type="EMBL" id="PDLM01000017">
    <property type="protein sequence ID" value="RDW58672.1"/>
    <property type="molecule type" value="Genomic_DNA"/>
</dbReference>
<evidence type="ECO:0000256" key="8">
    <source>
        <dbReference type="PIRSR" id="PIRSR602403-1"/>
    </source>
</evidence>
<name>A0A3D8QA01_9HELO</name>
<dbReference type="CDD" id="cd11041">
    <property type="entry name" value="CYP503A1-like"/>
    <property type="match status" value="1"/>
</dbReference>
<keyword evidence="4 8" id="KW-0479">Metal-binding</keyword>
<dbReference type="GO" id="GO:0016705">
    <property type="term" value="F:oxidoreductase activity, acting on paired donors, with incorporation or reduction of molecular oxygen"/>
    <property type="evidence" value="ECO:0007669"/>
    <property type="project" value="InterPro"/>
</dbReference>
<comment type="caution">
    <text evidence="12">The sequence shown here is derived from an EMBL/GenBank/DDBJ whole genome shotgun (WGS) entry which is preliminary data.</text>
</comment>
<dbReference type="PANTHER" id="PTHR46206:SF1">
    <property type="entry name" value="P450, PUTATIVE (EUROFUNG)-RELATED"/>
    <property type="match status" value="1"/>
</dbReference>
<dbReference type="InterPro" id="IPR036396">
    <property type="entry name" value="Cyt_P450_sf"/>
</dbReference>
<keyword evidence="11" id="KW-1133">Transmembrane helix</keyword>
<evidence type="ECO:0000256" key="6">
    <source>
        <dbReference type="ARBA" id="ARBA00023004"/>
    </source>
</evidence>
<evidence type="ECO:0000256" key="9">
    <source>
        <dbReference type="RuleBase" id="RU000461"/>
    </source>
</evidence>
<sequence length="544" mass="61633">MDSQQKLFGVLSIPLVWLATFALACVWIFKLQKTVRGVNLAAASFGQKPYTILSYSREYVRGILDFPGLLSENYARSNGEKPFVVPNPMFGPIVMVTAKHVSEYRFARDTELNAQEALHKILQTKWTLPDKTWDSGPSFHPTHLRKYLQKSIGPSTPDLATEINLAMSRFWNVESSNGDWIEVDLLGSLLKIVTQGINKLYIGEEIGRDEGYIDGLVALATAVVTCGLTLNLVPLPFKSIASTLMCWPTRYRRQVLIDRYLCDVIQRRKLKLEGNTAERETEDSESYTDYCMALLSAAYKDPNPAYYETENFMSRFMTHYIAAIFTTSVTFSGVVEKLIQHPHMLSVLRDEANAVLIDPENPHTWRKTDIAHLDIHDSFIRESMRTTPVSFAVMRRSAIKPEGYTFPDGTVIPSYFEVGVPLDQLHHDEKYYKDARQFDPLRFTAKSKPTDESFADRSGTNGSNTRKAPLTTTTPSFLVWGDGSHACIGRFLAANILKITLANLVLNYDIEPATNFSSQRRSFGVMNVPNRTSRIRIRQRVRKL</sequence>
<dbReference type="InterPro" id="IPR017972">
    <property type="entry name" value="Cyt_P450_CS"/>
</dbReference>
<keyword evidence="5 9" id="KW-0560">Oxidoreductase</keyword>
<keyword evidence="11" id="KW-0812">Transmembrane</keyword>
<evidence type="ECO:0000256" key="1">
    <source>
        <dbReference type="ARBA" id="ARBA00001971"/>
    </source>
</evidence>
<evidence type="ECO:0000313" key="13">
    <source>
        <dbReference type="Proteomes" id="UP000256645"/>
    </source>
</evidence>
<keyword evidence="7 9" id="KW-0503">Monooxygenase</keyword>
<evidence type="ECO:0008006" key="14">
    <source>
        <dbReference type="Google" id="ProtNLM"/>
    </source>
</evidence>
<comment type="similarity">
    <text evidence="2 9">Belongs to the cytochrome P450 family.</text>
</comment>
<keyword evidence="6 8" id="KW-0408">Iron</keyword>
<dbReference type="Proteomes" id="UP000256645">
    <property type="component" value="Unassembled WGS sequence"/>
</dbReference>
<dbReference type="PANTHER" id="PTHR46206">
    <property type="entry name" value="CYTOCHROME P450"/>
    <property type="match status" value="1"/>
</dbReference>
<dbReference type="OrthoDB" id="1844152at2759"/>
<accession>A0A3D8QA01</accession>
<feature type="compositionally biased region" description="Polar residues" evidence="10">
    <location>
        <begin position="458"/>
        <end position="469"/>
    </location>
</feature>
<dbReference type="AlphaFoldDB" id="A0A3D8QA01"/>
<dbReference type="InterPro" id="IPR001128">
    <property type="entry name" value="Cyt_P450"/>
</dbReference>
<protein>
    <recommendedName>
        <fullName evidence="14">Cytochrome P450</fullName>
    </recommendedName>
</protein>
<evidence type="ECO:0000256" key="5">
    <source>
        <dbReference type="ARBA" id="ARBA00023002"/>
    </source>
</evidence>
<comment type="cofactor">
    <cofactor evidence="1 8">
        <name>heme</name>
        <dbReference type="ChEBI" id="CHEBI:30413"/>
    </cofactor>
</comment>
<reference evidence="12 13" key="1">
    <citation type="journal article" date="2018" name="IMA Fungus">
        <title>IMA Genome-F 9: Draft genome sequence of Annulohypoxylon stygium, Aspergillus mulundensis, Berkeleyomyces basicola (syn. Thielaviopsis basicola), Ceratocystis smalleyi, two Cercospora beticola strains, Coleophoma cylindrospora, Fusarium fracticaudum, Phialophora cf. hyalina, and Morchella septimelata.</title>
        <authorList>
            <person name="Wingfield B.D."/>
            <person name="Bills G.F."/>
            <person name="Dong Y."/>
            <person name="Huang W."/>
            <person name="Nel W.J."/>
            <person name="Swalarsk-Parry B.S."/>
            <person name="Vaghefi N."/>
            <person name="Wilken P.M."/>
            <person name="An Z."/>
            <person name="de Beer Z.W."/>
            <person name="De Vos L."/>
            <person name="Chen L."/>
            <person name="Duong T.A."/>
            <person name="Gao Y."/>
            <person name="Hammerbacher A."/>
            <person name="Kikkert J.R."/>
            <person name="Li Y."/>
            <person name="Li H."/>
            <person name="Li K."/>
            <person name="Li Q."/>
            <person name="Liu X."/>
            <person name="Ma X."/>
            <person name="Naidoo K."/>
            <person name="Pethybridge S.J."/>
            <person name="Sun J."/>
            <person name="Steenkamp E.T."/>
            <person name="van der Nest M.A."/>
            <person name="van Wyk S."/>
            <person name="Wingfield M.J."/>
            <person name="Xiong C."/>
            <person name="Yue Q."/>
            <person name="Zhang X."/>
        </authorList>
    </citation>
    <scope>NUCLEOTIDE SEQUENCE [LARGE SCALE GENOMIC DNA]</scope>
    <source>
        <strain evidence="12 13">BP6252</strain>
    </source>
</reference>
<evidence type="ECO:0000256" key="2">
    <source>
        <dbReference type="ARBA" id="ARBA00010617"/>
    </source>
</evidence>
<dbReference type="InterPro" id="IPR002403">
    <property type="entry name" value="Cyt_P450_E_grp-IV"/>
</dbReference>
<feature type="region of interest" description="Disordered" evidence="10">
    <location>
        <begin position="447"/>
        <end position="469"/>
    </location>
</feature>
<dbReference type="PRINTS" id="PR00465">
    <property type="entry name" value="EP450IV"/>
</dbReference>
<dbReference type="PROSITE" id="PS51257">
    <property type="entry name" value="PROKAR_LIPOPROTEIN"/>
    <property type="match status" value="1"/>
</dbReference>
<dbReference type="STRING" id="1849047.A0A3D8QA01"/>
<dbReference type="PROSITE" id="PS00086">
    <property type="entry name" value="CYTOCHROME_P450"/>
    <property type="match status" value="1"/>
</dbReference>
<evidence type="ECO:0000256" key="7">
    <source>
        <dbReference type="ARBA" id="ARBA00023033"/>
    </source>
</evidence>
<keyword evidence="3 8" id="KW-0349">Heme</keyword>
<evidence type="ECO:0000256" key="4">
    <source>
        <dbReference type="ARBA" id="ARBA00022723"/>
    </source>
</evidence>